<organism evidence="1 2">
    <name type="scientific">Dreissena polymorpha</name>
    <name type="common">Zebra mussel</name>
    <name type="synonym">Mytilus polymorpha</name>
    <dbReference type="NCBI Taxonomy" id="45954"/>
    <lineage>
        <taxon>Eukaryota</taxon>
        <taxon>Metazoa</taxon>
        <taxon>Spiralia</taxon>
        <taxon>Lophotrochozoa</taxon>
        <taxon>Mollusca</taxon>
        <taxon>Bivalvia</taxon>
        <taxon>Autobranchia</taxon>
        <taxon>Heteroconchia</taxon>
        <taxon>Euheterodonta</taxon>
        <taxon>Imparidentia</taxon>
        <taxon>Neoheterodontei</taxon>
        <taxon>Myida</taxon>
        <taxon>Dreissenoidea</taxon>
        <taxon>Dreissenidae</taxon>
        <taxon>Dreissena</taxon>
    </lineage>
</organism>
<keyword evidence="2" id="KW-1185">Reference proteome</keyword>
<comment type="caution">
    <text evidence="1">The sequence shown here is derived from an EMBL/GenBank/DDBJ whole genome shotgun (WGS) entry which is preliminary data.</text>
</comment>
<reference evidence="1" key="2">
    <citation type="submission" date="2020-11" db="EMBL/GenBank/DDBJ databases">
        <authorList>
            <person name="McCartney M.A."/>
            <person name="Auch B."/>
            <person name="Kono T."/>
            <person name="Mallez S."/>
            <person name="Becker A."/>
            <person name="Gohl D.M."/>
            <person name="Silverstein K.A.T."/>
            <person name="Koren S."/>
            <person name="Bechman K.B."/>
            <person name="Herman A."/>
            <person name="Abrahante J.E."/>
            <person name="Garbe J."/>
        </authorList>
    </citation>
    <scope>NUCLEOTIDE SEQUENCE</scope>
    <source>
        <strain evidence="1">Duluth1</strain>
        <tissue evidence="1">Whole animal</tissue>
    </source>
</reference>
<evidence type="ECO:0000313" key="2">
    <source>
        <dbReference type="Proteomes" id="UP000828390"/>
    </source>
</evidence>
<dbReference type="Proteomes" id="UP000828390">
    <property type="component" value="Unassembled WGS sequence"/>
</dbReference>
<name>A0A9D4I6U6_DREPO</name>
<protein>
    <submittedName>
        <fullName evidence="1">Uncharacterized protein</fullName>
    </submittedName>
</protein>
<reference evidence="1" key="1">
    <citation type="journal article" date="2019" name="bioRxiv">
        <title>The Genome of the Zebra Mussel, Dreissena polymorpha: A Resource for Invasive Species Research.</title>
        <authorList>
            <person name="McCartney M.A."/>
            <person name="Auch B."/>
            <person name="Kono T."/>
            <person name="Mallez S."/>
            <person name="Zhang Y."/>
            <person name="Obille A."/>
            <person name="Becker A."/>
            <person name="Abrahante J.E."/>
            <person name="Garbe J."/>
            <person name="Badalamenti J.P."/>
            <person name="Herman A."/>
            <person name="Mangelson H."/>
            <person name="Liachko I."/>
            <person name="Sullivan S."/>
            <person name="Sone E.D."/>
            <person name="Koren S."/>
            <person name="Silverstein K.A.T."/>
            <person name="Beckman K.B."/>
            <person name="Gohl D.M."/>
        </authorList>
    </citation>
    <scope>NUCLEOTIDE SEQUENCE</scope>
    <source>
        <strain evidence="1">Duluth1</strain>
        <tissue evidence="1">Whole animal</tissue>
    </source>
</reference>
<sequence length="81" mass="9264">MYIILKSEHCIALTIIIFLQGKVPPQDFPQSNRRPQTNCLWVNLYHREALPSLKSPSIVLPSSLRSWHLSACLGTHWALVK</sequence>
<accession>A0A9D4I6U6</accession>
<gene>
    <name evidence="1" type="ORF">DPMN_184937</name>
</gene>
<dbReference type="EMBL" id="JAIWYP010000010">
    <property type="protein sequence ID" value="KAH3750415.1"/>
    <property type="molecule type" value="Genomic_DNA"/>
</dbReference>
<proteinExistence type="predicted"/>
<evidence type="ECO:0000313" key="1">
    <source>
        <dbReference type="EMBL" id="KAH3750415.1"/>
    </source>
</evidence>
<dbReference type="AlphaFoldDB" id="A0A9D4I6U6"/>